<evidence type="ECO:0000313" key="1">
    <source>
        <dbReference type="EMBL" id="PIY96362.1"/>
    </source>
</evidence>
<gene>
    <name evidence="1" type="ORF">COY66_04425</name>
</gene>
<organism evidence="1 2">
    <name type="scientific">Candidatus Kerfeldbacteria bacterium CG_4_10_14_0_8_um_filter_42_10</name>
    <dbReference type="NCBI Taxonomy" id="2014248"/>
    <lineage>
        <taxon>Bacteria</taxon>
        <taxon>Candidatus Kerfeldiibacteriota</taxon>
    </lineage>
</organism>
<reference evidence="1 2" key="1">
    <citation type="submission" date="2017-09" db="EMBL/GenBank/DDBJ databases">
        <title>Depth-based differentiation of microbial function through sediment-hosted aquifers and enrichment of novel symbionts in the deep terrestrial subsurface.</title>
        <authorList>
            <person name="Probst A.J."/>
            <person name="Ladd B."/>
            <person name="Jarett J.K."/>
            <person name="Geller-Mcgrath D.E."/>
            <person name="Sieber C.M."/>
            <person name="Emerson J.B."/>
            <person name="Anantharaman K."/>
            <person name="Thomas B.C."/>
            <person name="Malmstrom R."/>
            <person name="Stieglmeier M."/>
            <person name="Klingl A."/>
            <person name="Woyke T."/>
            <person name="Ryan C.M."/>
            <person name="Banfield J.F."/>
        </authorList>
    </citation>
    <scope>NUCLEOTIDE SEQUENCE [LARGE SCALE GENOMIC DNA]</scope>
    <source>
        <strain evidence="1">CG_4_10_14_0_8_um_filter_42_10</strain>
    </source>
</reference>
<dbReference type="Proteomes" id="UP000230779">
    <property type="component" value="Unassembled WGS sequence"/>
</dbReference>
<name>A0A2M7RII5_9BACT</name>
<dbReference type="AlphaFoldDB" id="A0A2M7RII5"/>
<proteinExistence type="predicted"/>
<evidence type="ECO:0000313" key="2">
    <source>
        <dbReference type="Proteomes" id="UP000230779"/>
    </source>
</evidence>
<sequence length="193" mass="21442">MMFKNKKILISVIILLIITGLYFIVLPKYGNKIETIESYKAGKKNGSTILSLREAKSVEGYTKGANAIVIGIFTSMGDSEQSSDGTLIYTNLYFDVSEIIKDNSDNPINTDQLLNIKQYGGTVDGNSISMDDEITYVEGERDLLFLGTNEDNNYVVLGGTYGQYIIHSDDNVTDADNEVYNLTDLKNQILSYL</sequence>
<comment type="caution">
    <text evidence="1">The sequence shown here is derived from an EMBL/GenBank/DDBJ whole genome shotgun (WGS) entry which is preliminary data.</text>
</comment>
<protein>
    <submittedName>
        <fullName evidence="1">Uncharacterized protein</fullName>
    </submittedName>
</protein>
<dbReference type="EMBL" id="PFMD01000051">
    <property type="protein sequence ID" value="PIY96362.1"/>
    <property type="molecule type" value="Genomic_DNA"/>
</dbReference>
<accession>A0A2M7RII5</accession>